<dbReference type="EMBL" id="FOTS01000017">
    <property type="protein sequence ID" value="SFL77405.1"/>
    <property type="molecule type" value="Genomic_DNA"/>
</dbReference>
<evidence type="ECO:0000256" key="4">
    <source>
        <dbReference type="ARBA" id="ARBA00022475"/>
    </source>
</evidence>
<evidence type="ECO:0000256" key="7">
    <source>
        <dbReference type="ARBA" id="ARBA00023136"/>
    </source>
</evidence>
<evidence type="ECO:0000256" key="3">
    <source>
        <dbReference type="ARBA" id="ARBA00022448"/>
    </source>
</evidence>
<name>A0A1I4KF33_9FIRM</name>
<dbReference type="RefSeq" id="WP_090936672.1">
    <property type="nucleotide sequence ID" value="NZ_FOTS01000017.1"/>
</dbReference>
<feature type="transmembrane region" description="Helical" evidence="9">
    <location>
        <begin position="75"/>
        <end position="97"/>
    </location>
</feature>
<dbReference type="PIRSF" id="PIRSF037778">
    <property type="entry name" value="UCP037778_transp_RibU"/>
    <property type="match status" value="1"/>
</dbReference>
<keyword evidence="5 9" id="KW-0812">Transmembrane</keyword>
<dbReference type="PANTHER" id="PTHR38438">
    <property type="entry name" value="RIBOFLAVIN TRANSPORTER RIBU"/>
    <property type="match status" value="1"/>
</dbReference>
<evidence type="ECO:0000256" key="8">
    <source>
        <dbReference type="PIRNR" id="PIRNR037778"/>
    </source>
</evidence>
<feature type="transmembrane region" description="Helical" evidence="9">
    <location>
        <begin position="161"/>
        <end position="185"/>
    </location>
</feature>
<reference evidence="11" key="1">
    <citation type="submission" date="2016-10" db="EMBL/GenBank/DDBJ databases">
        <authorList>
            <person name="Varghese N."/>
            <person name="Submissions S."/>
        </authorList>
    </citation>
    <scope>NUCLEOTIDE SEQUENCE [LARGE SCALE GENOMIC DNA]</scope>
    <source>
        <strain evidence="11">DSM 13327</strain>
    </source>
</reference>
<keyword evidence="11" id="KW-1185">Reference proteome</keyword>
<keyword evidence="6 9" id="KW-1133">Transmembrane helix</keyword>
<evidence type="ECO:0000256" key="2">
    <source>
        <dbReference type="ARBA" id="ARBA00005540"/>
    </source>
</evidence>
<evidence type="ECO:0000256" key="5">
    <source>
        <dbReference type="ARBA" id="ARBA00022692"/>
    </source>
</evidence>
<dbReference type="InterPro" id="IPR024529">
    <property type="entry name" value="ECF_trnsprt_substrate-spec"/>
</dbReference>
<evidence type="ECO:0000256" key="6">
    <source>
        <dbReference type="ARBA" id="ARBA00022989"/>
    </source>
</evidence>
<protein>
    <recommendedName>
        <fullName evidence="8">Riboflavin transporter</fullName>
    </recommendedName>
</protein>
<evidence type="ECO:0000256" key="9">
    <source>
        <dbReference type="SAM" id="Phobius"/>
    </source>
</evidence>
<dbReference type="Proteomes" id="UP000199520">
    <property type="component" value="Unassembled WGS sequence"/>
</dbReference>
<accession>A0A1I4KF33</accession>
<dbReference type="STRING" id="1123291.SAMN04490355_101737"/>
<feature type="transmembrane region" description="Helical" evidence="9">
    <location>
        <begin position="12"/>
        <end position="31"/>
    </location>
</feature>
<comment type="similarity">
    <text evidence="2 8">Belongs to the prokaryotic riboflavin transporter (P-RFT) (TC 2.A.87) family.</text>
</comment>
<keyword evidence="7 8" id="KW-0472">Membrane</keyword>
<dbReference type="GO" id="GO:0032217">
    <property type="term" value="F:riboflavin transmembrane transporter activity"/>
    <property type="evidence" value="ECO:0007669"/>
    <property type="project" value="UniProtKB-UniRule"/>
</dbReference>
<dbReference type="InterPro" id="IPR025720">
    <property type="entry name" value="RibU"/>
</dbReference>
<feature type="transmembrane region" description="Helical" evidence="9">
    <location>
        <begin position="103"/>
        <end position="129"/>
    </location>
</feature>
<gene>
    <name evidence="10" type="ORF">SAMN04490355_101737</name>
</gene>
<proteinExistence type="inferred from homology"/>
<comment type="subcellular location">
    <subcellularLocation>
        <location evidence="1">Cell membrane</location>
        <topology evidence="1">Multi-pass membrane protein</topology>
    </subcellularLocation>
</comment>
<evidence type="ECO:0000256" key="1">
    <source>
        <dbReference type="ARBA" id="ARBA00004651"/>
    </source>
</evidence>
<dbReference type="PANTHER" id="PTHR38438:SF1">
    <property type="entry name" value="RIBOFLAVIN TRANSPORTER RIBU"/>
    <property type="match status" value="1"/>
</dbReference>
<organism evidence="10 11">
    <name type="scientific">Pelosinus propionicus DSM 13327</name>
    <dbReference type="NCBI Taxonomy" id="1123291"/>
    <lineage>
        <taxon>Bacteria</taxon>
        <taxon>Bacillati</taxon>
        <taxon>Bacillota</taxon>
        <taxon>Negativicutes</taxon>
        <taxon>Selenomonadales</taxon>
        <taxon>Sporomusaceae</taxon>
        <taxon>Pelosinus</taxon>
    </lineage>
</organism>
<dbReference type="OrthoDB" id="9809216at2"/>
<keyword evidence="4 8" id="KW-1003">Cell membrane</keyword>
<dbReference type="AlphaFoldDB" id="A0A1I4KF33"/>
<sequence>MISANTRYITKIGILSAIAVILMFFEVPLPMMPSFLKLDASELPVIIGAFVLGPMAGVAIELIKNVLHAANTQTMGIGEVANFLVGIAFILPASYLYRRHTSLQSAVISLLVGTFSMMVSASLLNYFILLPLYQAVLHFPLEQIINLGTIANPKIIDLKSFIALGIAPFNLIKGIVMSLLTLMIYKKLFPVLCER</sequence>
<evidence type="ECO:0000313" key="10">
    <source>
        <dbReference type="EMBL" id="SFL77405.1"/>
    </source>
</evidence>
<dbReference type="Gene3D" id="1.10.1760.20">
    <property type="match status" value="1"/>
</dbReference>
<keyword evidence="3 8" id="KW-0813">Transport</keyword>
<comment type="function">
    <text evidence="8">Probably a riboflavin-binding protein that interacts with the energy-coupling factor (ECF) ABC-transporter complex.</text>
</comment>
<dbReference type="GO" id="GO:0005886">
    <property type="term" value="C:plasma membrane"/>
    <property type="evidence" value="ECO:0007669"/>
    <property type="project" value="UniProtKB-SubCell"/>
</dbReference>
<dbReference type="Pfam" id="PF12822">
    <property type="entry name" value="ECF_trnsprt"/>
    <property type="match status" value="1"/>
</dbReference>
<evidence type="ECO:0000313" key="11">
    <source>
        <dbReference type="Proteomes" id="UP000199520"/>
    </source>
</evidence>
<feature type="transmembrane region" description="Helical" evidence="9">
    <location>
        <begin position="43"/>
        <end position="63"/>
    </location>
</feature>